<dbReference type="OrthoDB" id="9814556at2"/>
<dbReference type="EMBL" id="RQEP01000010">
    <property type="protein sequence ID" value="TGK04899.1"/>
    <property type="molecule type" value="Genomic_DNA"/>
</dbReference>
<evidence type="ECO:0000313" key="2">
    <source>
        <dbReference type="Proteomes" id="UP000297453"/>
    </source>
</evidence>
<comment type="caution">
    <text evidence="1">The sequence shown here is derived from an EMBL/GenBank/DDBJ whole genome shotgun (WGS) entry which is preliminary data.</text>
</comment>
<sequence>MEYSSKEYDVCVIGSGPNGLSAAALFASSGYSVLVLEASDTIGGGVRSKELTLPGFLHDVCSAAHPMGILSPFLKTLPLDKHGLEWIEPPASVAHPLDGERAVLLKLSLEETAEDLGIDRKAYHNLLSPFLKNPEGLISDALAPLGIPKHPFLLARFGLSGIRSAESIANGSFKGERAKALFAGCAGHSILPLNRALTGALGLLFSITGHTKSWPVVAGGSQMIAKSLESYLKTLNVEIKTSQRVESLRQLPKTRAVIFDTSPDQLATLGEGALSSSYIKRIKSYRYGPGVFKMDWALDGPIPWSDPRCLEASTVHLGGKFSEIAASEADVWKGKHPEKPYMLVVQQSQFDRKRAPQGKHTGYAYCHVPAGSDLDLTDVLEKQIERFAPGFKDRILARHAMKTEDFYRYNSNYVGGAITGGVADLTQAFFRPIARINPYGTPNPHLYICSASTPPGGGVHGMCGYHAAKSVLKKIHTLKPVRYN</sequence>
<dbReference type="SUPFAM" id="SSF51905">
    <property type="entry name" value="FAD/NAD(P)-binding domain"/>
    <property type="match status" value="1"/>
</dbReference>
<protein>
    <submittedName>
        <fullName evidence="1">NAD(P)/FAD-dependent oxidoreductase</fullName>
    </submittedName>
</protein>
<reference evidence="1" key="1">
    <citation type="journal article" date="2019" name="PLoS Negl. Trop. Dis.">
        <title>Revisiting the worldwide diversity of Leptospira species in the environment.</title>
        <authorList>
            <person name="Vincent A.T."/>
            <person name="Schiettekatte O."/>
            <person name="Bourhy P."/>
            <person name="Veyrier F.J."/>
            <person name="Picardeau M."/>
        </authorList>
    </citation>
    <scope>NUCLEOTIDE SEQUENCE [LARGE SCALE GENOMIC DNA]</scope>
    <source>
        <strain evidence="1">SSS9</strain>
    </source>
</reference>
<organism evidence="1 2">
    <name type="scientific">Leptospira semungkisensis</name>
    <dbReference type="NCBI Taxonomy" id="2484985"/>
    <lineage>
        <taxon>Bacteria</taxon>
        <taxon>Pseudomonadati</taxon>
        <taxon>Spirochaetota</taxon>
        <taxon>Spirochaetia</taxon>
        <taxon>Leptospirales</taxon>
        <taxon>Leptospiraceae</taxon>
        <taxon>Leptospira</taxon>
    </lineage>
</organism>
<proteinExistence type="predicted"/>
<dbReference type="PANTHER" id="PTHR10668">
    <property type="entry name" value="PHYTOENE DEHYDROGENASE"/>
    <property type="match status" value="1"/>
</dbReference>
<gene>
    <name evidence="1" type="ORF">EHO59_08585</name>
</gene>
<evidence type="ECO:0000313" key="1">
    <source>
        <dbReference type="EMBL" id="TGK04899.1"/>
    </source>
</evidence>
<dbReference type="PANTHER" id="PTHR10668:SF105">
    <property type="entry name" value="DEHYDROGENASE-RELATED"/>
    <property type="match status" value="1"/>
</dbReference>
<dbReference type="AlphaFoldDB" id="A0A4V3JC64"/>
<accession>A0A4V3JC64</accession>
<keyword evidence="2" id="KW-1185">Reference proteome</keyword>
<dbReference type="InterPro" id="IPR036188">
    <property type="entry name" value="FAD/NAD-bd_sf"/>
</dbReference>
<dbReference type="Pfam" id="PF13450">
    <property type="entry name" value="NAD_binding_8"/>
    <property type="match status" value="1"/>
</dbReference>
<dbReference type="RefSeq" id="WP_135586887.1">
    <property type="nucleotide sequence ID" value="NZ_RQEP01000010.1"/>
</dbReference>
<name>A0A4V3JC64_9LEPT</name>
<dbReference type="Proteomes" id="UP000297453">
    <property type="component" value="Unassembled WGS sequence"/>
</dbReference>
<dbReference type="Gene3D" id="3.50.50.60">
    <property type="entry name" value="FAD/NAD(P)-binding domain"/>
    <property type="match status" value="1"/>
</dbReference>